<feature type="compositionally biased region" description="Basic and acidic residues" evidence="1">
    <location>
        <begin position="120"/>
        <end position="136"/>
    </location>
</feature>
<protein>
    <submittedName>
        <fullName evidence="2">Diacylglycerol kinase 5</fullName>
    </submittedName>
</protein>
<dbReference type="Proteomes" id="UP000325081">
    <property type="component" value="Unassembled WGS sequence"/>
</dbReference>
<dbReference type="EMBL" id="BKCP01007015">
    <property type="protein sequence ID" value="GER44566.1"/>
    <property type="molecule type" value="Genomic_DNA"/>
</dbReference>
<name>A0A5A7QHW5_STRAF</name>
<evidence type="ECO:0000256" key="1">
    <source>
        <dbReference type="SAM" id="MobiDB-lite"/>
    </source>
</evidence>
<accession>A0A5A7QHW5</accession>
<keyword evidence="3" id="KW-1185">Reference proteome</keyword>
<evidence type="ECO:0000313" key="2">
    <source>
        <dbReference type="EMBL" id="GER44566.1"/>
    </source>
</evidence>
<feature type="region of interest" description="Disordered" evidence="1">
    <location>
        <begin position="120"/>
        <end position="150"/>
    </location>
</feature>
<proteinExistence type="predicted"/>
<comment type="caution">
    <text evidence="2">The sequence shown here is derived from an EMBL/GenBank/DDBJ whole genome shotgun (WGS) entry which is preliminary data.</text>
</comment>
<dbReference type="AlphaFoldDB" id="A0A5A7QHW5"/>
<evidence type="ECO:0000313" key="3">
    <source>
        <dbReference type="Proteomes" id="UP000325081"/>
    </source>
</evidence>
<dbReference type="GO" id="GO:0016301">
    <property type="term" value="F:kinase activity"/>
    <property type="evidence" value="ECO:0007669"/>
    <property type="project" value="UniProtKB-KW"/>
</dbReference>
<reference evidence="3" key="1">
    <citation type="journal article" date="2019" name="Curr. Biol.">
        <title>Genome Sequence of Striga asiatica Provides Insight into the Evolution of Plant Parasitism.</title>
        <authorList>
            <person name="Yoshida S."/>
            <person name="Kim S."/>
            <person name="Wafula E.K."/>
            <person name="Tanskanen J."/>
            <person name="Kim Y.M."/>
            <person name="Honaas L."/>
            <person name="Yang Z."/>
            <person name="Spallek T."/>
            <person name="Conn C.E."/>
            <person name="Ichihashi Y."/>
            <person name="Cheong K."/>
            <person name="Cui S."/>
            <person name="Der J.P."/>
            <person name="Gundlach H."/>
            <person name="Jiao Y."/>
            <person name="Hori C."/>
            <person name="Ishida J.K."/>
            <person name="Kasahara H."/>
            <person name="Kiba T."/>
            <person name="Kim M.S."/>
            <person name="Koo N."/>
            <person name="Laohavisit A."/>
            <person name="Lee Y.H."/>
            <person name="Lumba S."/>
            <person name="McCourt P."/>
            <person name="Mortimer J.C."/>
            <person name="Mutuku J.M."/>
            <person name="Nomura T."/>
            <person name="Sasaki-Sekimoto Y."/>
            <person name="Seto Y."/>
            <person name="Wang Y."/>
            <person name="Wakatake T."/>
            <person name="Sakakibara H."/>
            <person name="Demura T."/>
            <person name="Yamaguchi S."/>
            <person name="Yoneyama K."/>
            <person name="Manabe R.I."/>
            <person name="Nelson D.C."/>
            <person name="Schulman A.H."/>
            <person name="Timko M.P."/>
            <person name="dePamphilis C.W."/>
            <person name="Choi D."/>
            <person name="Shirasu K."/>
        </authorList>
    </citation>
    <scope>NUCLEOTIDE SEQUENCE [LARGE SCALE GENOMIC DNA]</scope>
    <source>
        <strain evidence="3">cv. UVA1</strain>
    </source>
</reference>
<keyword evidence="2" id="KW-0808">Transferase</keyword>
<organism evidence="2 3">
    <name type="scientific">Striga asiatica</name>
    <name type="common">Asiatic witchweed</name>
    <name type="synonym">Buchnera asiatica</name>
    <dbReference type="NCBI Taxonomy" id="4170"/>
    <lineage>
        <taxon>Eukaryota</taxon>
        <taxon>Viridiplantae</taxon>
        <taxon>Streptophyta</taxon>
        <taxon>Embryophyta</taxon>
        <taxon>Tracheophyta</taxon>
        <taxon>Spermatophyta</taxon>
        <taxon>Magnoliopsida</taxon>
        <taxon>eudicotyledons</taxon>
        <taxon>Gunneridae</taxon>
        <taxon>Pentapetalae</taxon>
        <taxon>asterids</taxon>
        <taxon>lamiids</taxon>
        <taxon>Lamiales</taxon>
        <taxon>Orobanchaceae</taxon>
        <taxon>Buchnereae</taxon>
        <taxon>Striga</taxon>
    </lineage>
</organism>
<keyword evidence="2" id="KW-0418">Kinase</keyword>
<sequence length="150" mass="16511">MICHRRLNSQVEIWEESEDDDKGIMKSFRNFGLERDVVVRSVSHGFVISRPSAISSAADSAIPTIFREIAGSLSTASRRKNIFPRQEVLPDDDGAATSECSGVRPRVWCSPENSSVMAIRDSHRRQGEGVGDRMRLSDLYAGQGRSDGAG</sequence>
<gene>
    <name evidence="2" type="ORF">STAS_21472</name>
</gene>